<organism evidence="1 2">
    <name type="scientific">Tubulinosema ratisbonensis</name>
    <dbReference type="NCBI Taxonomy" id="291195"/>
    <lineage>
        <taxon>Eukaryota</taxon>
        <taxon>Fungi</taxon>
        <taxon>Fungi incertae sedis</taxon>
        <taxon>Microsporidia</taxon>
        <taxon>Tubulinosematoidea</taxon>
        <taxon>Tubulinosematidae</taxon>
        <taxon>Tubulinosema</taxon>
    </lineage>
</organism>
<dbReference type="EMBL" id="RCSS01000252">
    <property type="protein sequence ID" value="RVD92304.1"/>
    <property type="molecule type" value="Genomic_DNA"/>
</dbReference>
<dbReference type="AlphaFoldDB" id="A0A437AMD1"/>
<dbReference type="VEuPathDB" id="MicrosporidiaDB:TUBRATIS_11980"/>
<comment type="caution">
    <text evidence="1">The sequence shown here is derived from an EMBL/GenBank/DDBJ whole genome shotgun (WGS) entry which is preliminary data.</text>
</comment>
<reference evidence="1 2" key="1">
    <citation type="submission" date="2018-10" db="EMBL/GenBank/DDBJ databases">
        <title>Draft genome sequence of the microsporidian Tubulinosema ratisbonensis.</title>
        <authorList>
            <person name="Polonais V."/>
            <person name="Peyretaillade E."/>
            <person name="Niehus S."/>
            <person name="Wawrzyniak I."/>
            <person name="Franchet A."/>
            <person name="Gaspin C."/>
            <person name="Reichstadt M."/>
            <person name="Belser C."/>
            <person name="Labadie K."/>
            <person name="Delbac F."/>
            <person name="Ferrandon D."/>
        </authorList>
    </citation>
    <scope>NUCLEOTIDE SEQUENCE [LARGE SCALE GENOMIC DNA]</scope>
    <source>
        <strain evidence="1 2">Franzen</strain>
    </source>
</reference>
<dbReference type="Proteomes" id="UP000282876">
    <property type="component" value="Unassembled WGS sequence"/>
</dbReference>
<accession>A0A437AMD1</accession>
<evidence type="ECO:0000313" key="1">
    <source>
        <dbReference type="EMBL" id="RVD92304.1"/>
    </source>
</evidence>
<keyword evidence="2" id="KW-1185">Reference proteome</keyword>
<name>A0A437AMD1_9MICR</name>
<evidence type="ECO:0000313" key="2">
    <source>
        <dbReference type="Proteomes" id="UP000282876"/>
    </source>
</evidence>
<sequence length="167" mass="19652">MLYFIVGILSAGFFNNSKGIDGLIRLSKGVHPNPLWILPFDKNKLKSTIYSNLYNFFQKEIKTQFSSFSKCFWNKEEDRSDLLNIMFASFLHAIEDLFDKPFYIKANRMKLLKAIKNCEDPTDRKSVAKIFLSELDRIVKNKTGLIVSFTNMIYDIGDYIYRKYRKK</sequence>
<protein>
    <submittedName>
        <fullName evidence="1">Uncharacterized protein</fullName>
    </submittedName>
</protein>
<gene>
    <name evidence="1" type="ORF">TUBRATIS_11980</name>
</gene>
<proteinExistence type="predicted"/>